<feature type="compositionally biased region" description="Polar residues" evidence="1">
    <location>
        <begin position="76"/>
        <end position="97"/>
    </location>
</feature>
<evidence type="ECO:0000313" key="3">
    <source>
        <dbReference type="Proteomes" id="UP000321118"/>
    </source>
</evidence>
<evidence type="ECO:0008006" key="4">
    <source>
        <dbReference type="Google" id="ProtNLM"/>
    </source>
</evidence>
<name>A0A510V641_9CELL</name>
<reference evidence="2 3" key="1">
    <citation type="submission" date="2019-07" db="EMBL/GenBank/DDBJ databases">
        <title>Whole genome shotgun sequence of Cellulomonas xylanilytica NBRC 101102.</title>
        <authorList>
            <person name="Hosoyama A."/>
            <person name="Uohara A."/>
            <person name="Ohji S."/>
            <person name="Ichikawa N."/>
        </authorList>
    </citation>
    <scope>NUCLEOTIDE SEQUENCE [LARGE SCALE GENOMIC DNA]</scope>
    <source>
        <strain evidence="2 3">NBRC 101102</strain>
    </source>
</reference>
<organism evidence="2 3">
    <name type="scientific">Cellulomonas xylanilytica</name>
    <dbReference type="NCBI Taxonomy" id="233583"/>
    <lineage>
        <taxon>Bacteria</taxon>
        <taxon>Bacillati</taxon>
        <taxon>Actinomycetota</taxon>
        <taxon>Actinomycetes</taxon>
        <taxon>Micrococcales</taxon>
        <taxon>Cellulomonadaceae</taxon>
        <taxon>Cellulomonas</taxon>
    </lineage>
</organism>
<dbReference type="AlphaFoldDB" id="A0A510V641"/>
<dbReference type="Proteomes" id="UP000321118">
    <property type="component" value="Unassembled WGS sequence"/>
</dbReference>
<dbReference type="RefSeq" id="WP_146928163.1">
    <property type="nucleotide sequence ID" value="NZ_BJUB01000009.1"/>
</dbReference>
<dbReference type="EMBL" id="BJUB01000009">
    <property type="protein sequence ID" value="GEK22334.1"/>
    <property type="molecule type" value="Genomic_DNA"/>
</dbReference>
<sequence length="115" mass="12310">MIKRVVFVAGVSVGYLVGTPAGRRQLEKVKGWAGDVWRDPRVQGYVQEYESQAASFAKKQGAAVWEKAVDSAKGAMSSSTTKHSTNGHSTNDTNDASPTVVEPLMDADDANPGQR</sequence>
<accession>A0A510V641</accession>
<evidence type="ECO:0000256" key="1">
    <source>
        <dbReference type="SAM" id="MobiDB-lite"/>
    </source>
</evidence>
<protein>
    <recommendedName>
        <fullName evidence="4">YtxH domain-containing protein</fullName>
    </recommendedName>
</protein>
<proteinExistence type="predicted"/>
<evidence type="ECO:0000313" key="2">
    <source>
        <dbReference type="EMBL" id="GEK22334.1"/>
    </source>
</evidence>
<keyword evidence="3" id="KW-1185">Reference proteome</keyword>
<gene>
    <name evidence="2" type="ORF">CXY01_28540</name>
</gene>
<comment type="caution">
    <text evidence="2">The sequence shown here is derived from an EMBL/GenBank/DDBJ whole genome shotgun (WGS) entry which is preliminary data.</text>
</comment>
<dbReference type="OrthoDB" id="5125216at2"/>
<feature type="region of interest" description="Disordered" evidence="1">
    <location>
        <begin position="72"/>
        <end position="115"/>
    </location>
</feature>